<dbReference type="EMBL" id="CP072943">
    <property type="protein sequence ID" value="QTX31385.1"/>
    <property type="molecule type" value="Genomic_DNA"/>
</dbReference>
<dbReference type="Pfam" id="PF01171">
    <property type="entry name" value="ATP_bind_3"/>
    <property type="match status" value="1"/>
</dbReference>
<dbReference type="PIRSF" id="PIRSF004976">
    <property type="entry name" value="ATPase_YdaO"/>
    <property type="match status" value="1"/>
</dbReference>
<sequence length="250" mass="27820">MSLSPCDFSDALSRPIRRHLGRAVARWRMIRPGESLFVGLSGGKDSLVLLVALRALQRRSPVPFSLVAGTLDPTGGRLDVSPLGELCEKLSIPYRTKSFPLFDVIRARGETSPCSFCANYRRGLLNGMAREAGCSVLALAHHLDDAVETALLNLCFSGRFRSFKPTGFQDRSGIRLIRPLVTVAEERLAQEARRLSLPLVESPCPFAGQSERETMKGFIRDFRRRNPGVRENILNALESLDSQDRWEVPL</sequence>
<reference evidence="4" key="1">
    <citation type="submission" date="2021-04" db="EMBL/GenBank/DDBJ databases">
        <title>A novel Synergistetes isolate from a pyrite-forming mixed culture.</title>
        <authorList>
            <person name="Bunk B."/>
            <person name="Sproer C."/>
            <person name="Spring S."/>
            <person name="Pester M."/>
        </authorList>
    </citation>
    <scope>NUCLEOTIDE SEQUENCE [LARGE SCALE GENOMIC DNA]</scope>
    <source>
        <strain evidence="4">J.5.4.2-T.3.5.2</strain>
    </source>
</reference>
<dbReference type="SUPFAM" id="SSF52402">
    <property type="entry name" value="Adenine nucleotide alpha hydrolases-like"/>
    <property type="match status" value="1"/>
</dbReference>
<evidence type="ECO:0000256" key="1">
    <source>
        <dbReference type="ARBA" id="ARBA00022679"/>
    </source>
</evidence>
<evidence type="ECO:0000313" key="3">
    <source>
        <dbReference type="EMBL" id="QTX31385.1"/>
    </source>
</evidence>
<proteinExistence type="predicted"/>
<dbReference type="GO" id="GO:0016740">
    <property type="term" value="F:transferase activity"/>
    <property type="evidence" value="ECO:0007669"/>
    <property type="project" value="UniProtKB-KW"/>
</dbReference>
<protein>
    <recommendedName>
        <fullName evidence="2">tRNA(Ile)-lysidine/2-thiocytidine synthase N-terminal domain-containing protein</fullName>
    </recommendedName>
</protein>
<keyword evidence="1" id="KW-0808">Transferase</keyword>
<dbReference type="Proteomes" id="UP000671879">
    <property type="component" value="Chromosome"/>
</dbReference>
<dbReference type="PANTHER" id="PTHR43686:SF1">
    <property type="entry name" value="AMINOTRAN_5 DOMAIN-CONTAINING PROTEIN"/>
    <property type="match status" value="1"/>
</dbReference>
<feature type="domain" description="tRNA(Ile)-lysidine/2-thiocytidine synthase N-terminal" evidence="2">
    <location>
        <begin position="36"/>
        <end position="199"/>
    </location>
</feature>
<dbReference type="PANTHER" id="PTHR43686">
    <property type="entry name" value="SULFURTRANSFERASE-RELATED"/>
    <property type="match status" value="1"/>
</dbReference>
<gene>
    <name evidence="3" type="ORF">KAR29_08325</name>
</gene>
<dbReference type="InterPro" id="IPR035107">
    <property type="entry name" value="tRNA_thiolation_TtcA_Ctu1"/>
</dbReference>
<name>A0A9Q7AFX0_9BACT</name>
<dbReference type="InterPro" id="IPR011063">
    <property type="entry name" value="TilS/TtcA_N"/>
</dbReference>
<dbReference type="InterPro" id="IPR014729">
    <property type="entry name" value="Rossmann-like_a/b/a_fold"/>
</dbReference>
<dbReference type="CDD" id="cd24138">
    <property type="entry name" value="TtcA-like"/>
    <property type="match status" value="1"/>
</dbReference>
<dbReference type="GO" id="GO:0008033">
    <property type="term" value="P:tRNA processing"/>
    <property type="evidence" value="ECO:0007669"/>
    <property type="project" value="InterPro"/>
</dbReference>
<dbReference type="KEGG" id="aram:KAR29_08325"/>
<dbReference type="RefSeq" id="WP_274372541.1">
    <property type="nucleotide sequence ID" value="NZ_CP072943.1"/>
</dbReference>
<evidence type="ECO:0000259" key="2">
    <source>
        <dbReference type="Pfam" id="PF01171"/>
    </source>
</evidence>
<organism evidence="3 4">
    <name type="scientific">Aminithiophilus ramosus</name>
    <dbReference type="NCBI Taxonomy" id="3029084"/>
    <lineage>
        <taxon>Bacteria</taxon>
        <taxon>Thermotogati</taxon>
        <taxon>Synergistota</taxon>
        <taxon>Synergistia</taxon>
        <taxon>Synergistales</taxon>
        <taxon>Aminithiophilaceae</taxon>
        <taxon>Aminithiophilus</taxon>
    </lineage>
</organism>
<evidence type="ECO:0000313" key="4">
    <source>
        <dbReference type="Proteomes" id="UP000671879"/>
    </source>
</evidence>
<keyword evidence="4" id="KW-1185">Reference proteome</keyword>
<dbReference type="Gene3D" id="3.40.50.620">
    <property type="entry name" value="HUPs"/>
    <property type="match status" value="1"/>
</dbReference>
<dbReference type="AlphaFoldDB" id="A0A9Q7AFX0"/>
<accession>A0A9Q7AFX0</accession>